<dbReference type="AlphaFoldDB" id="A0A6A6XQI8"/>
<name>A0A6A6XQI8_9PLEO</name>
<dbReference type="Proteomes" id="UP000799757">
    <property type="component" value="Unassembled WGS sequence"/>
</dbReference>
<dbReference type="OrthoDB" id="5135333at2759"/>
<reference evidence="2" key="1">
    <citation type="journal article" date="2020" name="Stud. Mycol.">
        <title>101 Dothideomycetes genomes: a test case for predicting lifestyles and emergence of pathogens.</title>
        <authorList>
            <person name="Haridas S."/>
            <person name="Albert R."/>
            <person name="Binder M."/>
            <person name="Bloem J."/>
            <person name="Labutti K."/>
            <person name="Salamov A."/>
            <person name="Andreopoulos B."/>
            <person name="Baker S."/>
            <person name="Barry K."/>
            <person name="Bills G."/>
            <person name="Bluhm B."/>
            <person name="Cannon C."/>
            <person name="Castanera R."/>
            <person name="Culley D."/>
            <person name="Daum C."/>
            <person name="Ezra D."/>
            <person name="Gonzalez J."/>
            <person name="Henrissat B."/>
            <person name="Kuo A."/>
            <person name="Liang C."/>
            <person name="Lipzen A."/>
            <person name="Lutzoni F."/>
            <person name="Magnuson J."/>
            <person name="Mondo S."/>
            <person name="Nolan M."/>
            <person name="Ohm R."/>
            <person name="Pangilinan J."/>
            <person name="Park H.-J."/>
            <person name="Ramirez L."/>
            <person name="Alfaro M."/>
            <person name="Sun H."/>
            <person name="Tritt A."/>
            <person name="Yoshinaga Y."/>
            <person name="Zwiers L.-H."/>
            <person name="Turgeon B."/>
            <person name="Goodwin S."/>
            <person name="Spatafora J."/>
            <person name="Crous P."/>
            <person name="Grigoriev I."/>
        </authorList>
    </citation>
    <scope>NUCLEOTIDE SEQUENCE</scope>
    <source>
        <strain evidence="2">CBS 109.77</strain>
    </source>
</reference>
<proteinExistence type="predicted"/>
<evidence type="ECO:0000313" key="3">
    <source>
        <dbReference type="Proteomes" id="UP000799757"/>
    </source>
</evidence>
<accession>A0A6A6XQI8</accession>
<evidence type="ECO:0000313" key="2">
    <source>
        <dbReference type="EMBL" id="KAF2798680.1"/>
    </source>
</evidence>
<evidence type="ECO:0000259" key="1">
    <source>
        <dbReference type="Pfam" id="PF06985"/>
    </source>
</evidence>
<organism evidence="2 3">
    <name type="scientific">Melanomma pulvis-pyrius CBS 109.77</name>
    <dbReference type="NCBI Taxonomy" id="1314802"/>
    <lineage>
        <taxon>Eukaryota</taxon>
        <taxon>Fungi</taxon>
        <taxon>Dikarya</taxon>
        <taxon>Ascomycota</taxon>
        <taxon>Pezizomycotina</taxon>
        <taxon>Dothideomycetes</taxon>
        <taxon>Pleosporomycetidae</taxon>
        <taxon>Pleosporales</taxon>
        <taxon>Melanommataceae</taxon>
        <taxon>Melanomma</taxon>
    </lineage>
</organism>
<dbReference type="PANTHER" id="PTHR33112:SF12">
    <property type="entry name" value="HETEROKARYON INCOMPATIBILITY DOMAIN-CONTAINING PROTEIN"/>
    <property type="match status" value="1"/>
</dbReference>
<gene>
    <name evidence="2" type="ORF">K505DRAFT_405022</name>
</gene>
<dbReference type="EMBL" id="MU001778">
    <property type="protein sequence ID" value="KAF2798680.1"/>
    <property type="molecule type" value="Genomic_DNA"/>
</dbReference>
<protein>
    <submittedName>
        <fullName evidence="2">HET-domain-containing protein</fullName>
    </submittedName>
</protein>
<keyword evidence="3" id="KW-1185">Reference proteome</keyword>
<feature type="domain" description="Heterokaryon incompatibility" evidence="1">
    <location>
        <begin position="111"/>
        <end position="257"/>
    </location>
</feature>
<dbReference type="Pfam" id="PF06985">
    <property type="entry name" value="HET"/>
    <property type="match status" value="1"/>
</dbReference>
<dbReference type="PANTHER" id="PTHR33112">
    <property type="entry name" value="DOMAIN PROTEIN, PUTATIVE-RELATED"/>
    <property type="match status" value="1"/>
</dbReference>
<dbReference type="InterPro" id="IPR010730">
    <property type="entry name" value="HET"/>
</dbReference>
<sequence length="645" mass="74155">MPSEYNICLYLGPPHKHLSGIGADIYLQFKIGDGMSNMWVGDLHISTSESMEKSPRVVDALITWPRLKDKIEKCCRDHIECQENVRRSLPRGFRVINIPQRRIVETNNVAFASLSYVWGKDTRTSLLTATRATIAGMKREGGLPISEMPRTIEDAMTVCNRLGIDYLWADRLCIVQDDPDDKMYQIMAMDEIYSCALLVLVAAHGDSMDFGIDGVSRARPIIQRHETMTGLQLTNLVRESEGNPSALWHTRGWTYQEAVCARRLLHFTNTRTYFECQTSIFYEDAYNPEAEVDEFSAYGLRLKDEIMDFQAFARHITNYSSRILSYPTDTYNALIGIGNMLYKTKYTESFICGFPKMDFDRALRWYAWDGGKAAERLETPEIVCPTWSWASAMVQREEVRYQDTEFYGTLVVWYTGVVAPASKAEQLEAINMQAKTRVDEEWEIYMALASEEGCFPNAPVSWSSKSYTFGGTRNKFHARWSSYHAFCIDVFLSSEASQRFEDKGVSMKDSERGRILAVAQIAFFRLKERQYGLEILDSENNVIGKLCGDATKMRKEYLSPEHDRNALCEFVSISLSGLHIRSYTGKERETKNYSDATDVSLLTLPIVNLLMIGRREKYAYRKELGWVYLRDWAKANRKWERVILE</sequence>